<reference evidence="1" key="1">
    <citation type="journal article" date="2015" name="Nature">
        <title>Complex archaea that bridge the gap between prokaryotes and eukaryotes.</title>
        <authorList>
            <person name="Spang A."/>
            <person name="Saw J.H."/>
            <person name="Jorgensen S.L."/>
            <person name="Zaremba-Niedzwiedzka K."/>
            <person name="Martijn J."/>
            <person name="Lind A.E."/>
            <person name="van Eijk R."/>
            <person name="Schleper C."/>
            <person name="Guy L."/>
            <person name="Ettema T.J."/>
        </authorList>
    </citation>
    <scope>NUCLEOTIDE SEQUENCE</scope>
</reference>
<dbReference type="AlphaFoldDB" id="A0A0F9BNK8"/>
<evidence type="ECO:0008006" key="2">
    <source>
        <dbReference type="Google" id="ProtNLM"/>
    </source>
</evidence>
<dbReference type="EMBL" id="LAZR01048328">
    <property type="protein sequence ID" value="KKK92184.1"/>
    <property type="molecule type" value="Genomic_DNA"/>
</dbReference>
<comment type="caution">
    <text evidence="1">The sequence shown here is derived from an EMBL/GenBank/DDBJ whole genome shotgun (WGS) entry which is preliminary data.</text>
</comment>
<protein>
    <recommendedName>
        <fullName evidence="2">Glutamate decarboxylase</fullName>
    </recommendedName>
</protein>
<organism evidence="1">
    <name type="scientific">marine sediment metagenome</name>
    <dbReference type="NCBI Taxonomy" id="412755"/>
    <lineage>
        <taxon>unclassified sequences</taxon>
        <taxon>metagenomes</taxon>
        <taxon>ecological metagenomes</taxon>
    </lineage>
</organism>
<evidence type="ECO:0000313" key="1">
    <source>
        <dbReference type="EMBL" id="KKK92184.1"/>
    </source>
</evidence>
<feature type="non-terminal residue" evidence="1">
    <location>
        <position position="1"/>
    </location>
</feature>
<name>A0A0F9BNK8_9ZZZZ</name>
<proteinExistence type="predicted"/>
<accession>A0A0F9BNK8</accession>
<gene>
    <name evidence="1" type="ORF">LCGC14_2705450</name>
</gene>
<sequence length="101" mass="11609">KLAEKHSLDIDILPPNPLVTFTLKYENAQEIKTFFTQEMLKRGYLASLTVYVSYCHTEKNIDYYLNNVDEVFGIIKKAIDQDKILNSLEGPVAHSGFQRLT</sequence>